<dbReference type="GO" id="GO:0005576">
    <property type="term" value="C:extracellular region"/>
    <property type="evidence" value="ECO:0007669"/>
    <property type="project" value="UniProtKB-SubCell"/>
</dbReference>
<protein>
    <recommendedName>
        <fullName evidence="9">Phytosulfokine</fullName>
    </recommendedName>
    <component>
        <recommendedName>
            <fullName evidence="9">Phytosulfokine-alpha</fullName>
            <shortName evidence="9">PSK-alpha</shortName>
            <shortName evidence="9">Phytosulfokine-a</shortName>
        </recommendedName>
    </component>
    <component>
        <recommendedName>
            <fullName evidence="9">Phytosulfokine-beta</fullName>
            <shortName evidence="9">PSK-beta</shortName>
            <shortName evidence="9">Phytosulfokine-b</shortName>
        </recommendedName>
    </component>
</protein>
<evidence type="ECO:0000256" key="4">
    <source>
        <dbReference type="ARBA" id="ARBA00022525"/>
    </source>
</evidence>
<sequence>MSKKLAALFTIIAALVTIMSLIVIPSSEAARPIPSLFKPQNPIVSRELVADHNNEGISCEGLGKEDCLIKRTLQAHIDYVYTCDPTKP</sequence>
<dbReference type="GO" id="GO:0030154">
    <property type="term" value="P:cell differentiation"/>
    <property type="evidence" value="ECO:0007669"/>
    <property type="project" value="UniProtKB-UniRule"/>
</dbReference>
<evidence type="ECO:0000256" key="3">
    <source>
        <dbReference type="ARBA" id="ARBA00022473"/>
    </source>
</evidence>
<dbReference type="Proteomes" id="UP000321393">
    <property type="component" value="Unassembled WGS sequence"/>
</dbReference>
<feature type="chain" id="PRO_5031610554" description="Phytosulfokine" evidence="9">
    <location>
        <begin position="30"/>
        <end position="88"/>
    </location>
</feature>
<keyword evidence="5 9" id="KW-0765">Sulfation</keyword>
<comment type="subcellular location">
    <subcellularLocation>
        <location evidence="1 9">Secreted</location>
    </subcellularLocation>
</comment>
<keyword evidence="6 9" id="KW-0732">Signal</keyword>
<keyword evidence="4 9" id="KW-0964">Secreted</keyword>
<dbReference type="GO" id="GO:0008083">
    <property type="term" value="F:growth factor activity"/>
    <property type="evidence" value="ECO:0007669"/>
    <property type="project" value="UniProtKB-UniRule"/>
</dbReference>
<dbReference type="PANTHER" id="PTHR33285">
    <property type="entry name" value="PHYTOSULFOKINES 3"/>
    <property type="match status" value="1"/>
</dbReference>
<evidence type="ECO:0000256" key="8">
    <source>
        <dbReference type="ARBA" id="ARBA00023030"/>
    </source>
</evidence>
<dbReference type="Pfam" id="PF06404">
    <property type="entry name" value="PSK"/>
    <property type="match status" value="1"/>
</dbReference>
<dbReference type="EMBL" id="SSTE01005103">
    <property type="protein sequence ID" value="KAA0060965.1"/>
    <property type="molecule type" value="Genomic_DNA"/>
</dbReference>
<comment type="PTM">
    <text evidence="9">Sulfation is important for activity and for the binding to a putative membrane receptor.</text>
</comment>
<dbReference type="InterPro" id="IPR009438">
    <property type="entry name" value="Phytosulfokine"/>
</dbReference>
<keyword evidence="7 9" id="KW-0221">Differentiation</keyword>
<name>A0A5A7V550_CUCMM</name>
<evidence type="ECO:0000256" key="9">
    <source>
        <dbReference type="RuleBase" id="RU368031"/>
    </source>
</evidence>
<accession>A0A5A7V550</accession>
<feature type="signal peptide" evidence="9">
    <location>
        <begin position="1"/>
        <end position="29"/>
    </location>
</feature>
<keyword evidence="8 9" id="KW-0339">Growth factor</keyword>
<evidence type="ECO:0000313" key="11">
    <source>
        <dbReference type="Proteomes" id="UP000321393"/>
    </source>
</evidence>
<evidence type="ECO:0000256" key="5">
    <source>
        <dbReference type="ARBA" id="ARBA00022641"/>
    </source>
</evidence>
<organism evidence="10 11">
    <name type="scientific">Cucumis melo var. makuwa</name>
    <name type="common">Oriental melon</name>
    <dbReference type="NCBI Taxonomy" id="1194695"/>
    <lineage>
        <taxon>Eukaryota</taxon>
        <taxon>Viridiplantae</taxon>
        <taxon>Streptophyta</taxon>
        <taxon>Embryophyta</taxon>
        <taxon>Tracheophyta</taxon>
        <taxon>Spermatophyta</taxon>
        <taxon>Magnoliopsida</taxon>
        <taxon>eudicotyledons</taxon>
        <taxon>Gunneridae</taxon>
        <taxon>Pentapetalae</taxon>
        <taxon>rosids</taxon>
        <taxon>fabids</taxon>
        <taxon>Cucurbitales</taxon>
        <taxon>Cucurbitaceae</taxon>
        <taxon>Benincaseae</taxon>
        <taxon>Cucumis</taxon>
    </lineage>
</organism>
<comment type="function">
    <text evidence="9">Promotes plant cell differentiation, organogenesis and somatic embryogenesis as well as cell proliferation.</text>
</comment>
<dbReference type="PANTHER" id="PTHR33285:SF55">
    <property type="entry name" value="PHYTOSULFOKINES 3"/>
    <property type="match status" value="1"/>
</dbReference>
<comment type="PTM">
    <text evidence="9">PSK-alpha is produced by endopeptidase digestion. PSK-beta is produced from PSK-alpha by exopeptidase digestion.</text>
</comment>
<evidence type="ECO:0000256" key="6">
    <source>
        <dbReference type="ARBA" id="ARBA00022729"/>
    </source>
</evidence>
<dbReference type="AlphaFoldDB" id="A0A5A7V550"/>
<evidence type="ECO:0000256" key="7">
    <source>
        <dbReference type="ARBA" id="ARBA00022782"/>
    </source>
</evidence>
<evidence type="ECO:0000256" key="1">
    <source>
        <dbReference type="ARBA" id="ARBA00004613"/>
    </source>
</evidence>
<comment type="similarity">
    <text evidence="2 9">Belongs to the phytosulfokine family.</text>
</comment>
<evidence type="ECO:0000256" key="2">
    <source>
        <dbReference type="ARBA" id="ARBA00010781"/>
    </source>
</evidence>
<comment type="caution">
    <text evidence="10">The sequence shown here is derived from an EMBL/GenBank/DDBJ whole genome shotgun (WGS) entry which is preliminary data.</text>
</comment>
<dbReference type="GO" id="GO:0008283">
    <property type="term" value="P:cell population proliferation"/>
    <property type="evidence" value="ECO:0007669"/>
    <property type="project" value="UniProtKB-UniRule"/>
</dbReference>
<dbReference type="OrthoDB" id="1858282at2759"/>
<keyword evidence="3 9" id="KW-0217">Developmental protein</keyword>
<evidence type="ECO:0000313" key="10">
    <source>
        <dbReference type="EMBL" id="KAA0060965.1"/>
    </source>
</evidence>
<reference evidence="10 11" key="1">
    <citation type="submission" date="2019-08" db="EMBL/GenBank/DDBJ databases">
        <title>Draft genome sequences of two oriental melons (Cucumis melo L. var makuwa).</title>
        <authorList>
            <person name="Kwon S.-Y."/>
        </authorList>
    </citation>
    <scope>NUCLEOTIDE SEQUENCE [LARGE SCALE GENOMIC DNA]</scope>
    <source>
        <strain evidence="11">cv. SW 3</strain>
        <tissue evidence="10">Leaf</tissue>
    </source>
</reference>
<proteinExistence type="inferred from homology"/>
<gene>
    <name evidence="10" type="ORF">E6C27_scaffold501G001000</name>
</gene>